<dbReference type="STRING" id="402881.Plav_3207"/>
<protein>
    <submittedName>
        <fullName evidence="2">Uncharacterized protein</fullName>
    </submittedName>
</protein>
<feature type="signal peptide" evidence="1">
    <location>
        <begin position="1"/>
        <end position="20"/>
    </location>
</feature>
<keyword evidence="3" id="KW-1185">Reference proteome</keyword>
<accession>A7HY30</accession>
<dbReference type="Proteomes" id="UP000006377">
    <property type="component" value="Chromosome"/>
</dbReference>
<evidence type="ECO:0000256" key="1">
    <source>
        <dbReference type="SAM" id="SignalP"/>
    </source>
</evidence>
<dbReference type="KEGG" id="pla:Plav_3207"/>
<gene>
    <name evidence="2" type="ordered locus">Plav_3207</name>
</gene>
<reference evidence="2 3" key="1">
    <citation type="journal article" date="2011" name="Stand. Genomic Sci.">
        <title>Complete genome sequence of Parvibaculum lavamentivorans type strain (DS-1(T)).</title>
        <authorList>
            <person name="Schleheck D."/>
            <person name="Weiss M."/>
            <person name="Pitluck S."/>
            <person name="Bruce D."/>
            <person name="Land M.L."/>
            <person name="Han S."/>
            <person name="Saunders E."/>
            <person name="Tapia R."/>
            <person name="Detter C."/>
            <person name="Brettin T."/>
            <person name="Han J."/>
            <person name="Woyke T."/>
            <person name="Goodwin L."/>
            <person name="Pennacchio L."/>
            <person name="Nolan M."/>
            <person name="Cook A.M."/>
            <person name="Kjelleberg S."/>
            <person name="Thomas T."/>
        </authorList>
    </citation>
    <scope>NUCLEOTIDE SEQUENCE [LARGE SCALE GENOMIC DNA]</scope>
    <source>
        <strain evidence="3">DS-1 / DSM 13023 / NCIMB 13966</strain>
    </source>
</reference>
<dbReference type="HOGENOM" id="CLU_1804352_0_0_5"/>
<dbReference type="AlphaFoldDB" id="A7HY30"/>
<keyword evidence="1" id="KW-0732">Signal</keyword>
<sequence>MMKPALVPLLGLLIVSPLAAEEMLAGADELRHAQISEADCRRIALYQPGGADYVPGVAADGSAVAPADLDGYRYGNRPVYEFDVTLDPLIGRNPAFNSATKMSVARVVIDMDTGHTTMDGQDVSGGNHAIAEACARLHHKPVK</sequence>
<dbReference type="OrthoDB" id="8478897at2"/>
<dbReference type="eggNOG" id="ENOG502ZF5W">
    <property type="taxonomic scope" value="Bacteria"/>
</dbReference>
<dbReference type="EMBL" id="CP000774">
    <property type="protein sequence ID" value="ABS64813.1"/>
    <property type="molecule type" value="Genomic_DNA"/>
</dbReference>
<name>A7HY30_PARL1</name>
<evidence type="ECO:0000313" key="3">
    <source>
        <dbReference type="Proteomes" id="UP000006377"/>
    </source>
</evidence>
<dbReference type="RefSeq" id="WP_012112139.1">
    <property type="nucleotide sequence ID" value="NC_009719.1"/>
</dbReference>
<organism evidence="2 3">
    <name type="scientific">Parvibaculum lavamentivorans (strain DS-1 / DSM 13023 / NCIMB 13966)</name>
    <dbReference type="NCBI Taxonomy" id="402881"/>
    <lineage>
        <taxon>Bacteria</taxon>
        <taxon>Pseudomonadati</taxon>
        <taxon>Pseudomonadota</taxon>
        <taxon>Alphaproteobacteria</taxon>
        <taxon>Hyphomicrobiales</taxon>
        <taxon>Parvibaculaceae</taxon>
        <taxon>Parvibaculum</taxon>
    </lineage>
</organism>
<proteinExistence type="predicted"/>
<evidence type="ECO:0000313" key="2">
    <source>
        <dbReference type="EMBL" id="ABS64813.1"/>
    </source>
</evidence>
<feature type="chain" id="PRO_5002707526" evidence="1">
    <location>
        <begin position="21"/>
        <end position="143"/>
    </location>
</feature>